<organism evidence="2 3">
    <name type="scientific">Escallonia rubra</name>
    <dbReference type="NCBI Taxonomy" id="112253"/>
    <lineage>
        <taxon>Eukaryota</taxon>
        <taxon>Viridiplantae</taxon>
        <taxon>Streptophyta</taxon>
        <taxon>Embryophyta</taxon>
        <taxon>Tracheophyta</taxon>
        <taxon>Spermatophyta</taxon>
        <taxon>Magnoliopsida</taxon>
        <taxon>eudicotyledons</taxon>
        <taxon>Gunneridae</taxon>
        <taxon>Pentapetalae</taxon>
        <taxon>asterids</taxon>
        <taxon>campanulids</taxon>
        <taxon>Escalloniales</taxon>
        <taxon>Escalloniaceae</taxon>
        <taxon>Escallonia</taxon>
    </lineage>
</organism>
<feature type="region of interest" description="Disordered" evidence="1">
    <location>
        <begin position="1"/>
        <end position="60"/>
    </location>
</feature>
<dbReference type="Proteomes" id="UP001187471">
    <property type="component" value="Unassembled WGS sequence"/>
</dbReference>
<proteinExistence type="predicted"/>
<dbReference type="EMBL" id="JAVXUO010000225">
    <property type="protein sequence ID" value="KAK2994241.1"/>
    <property type="molecule type" value="Genomic_DNA"/>
</dbReference>
<keyword evidence="3" id="KW-1185">Reference proteome</keyword>
<feature type="compositionally biased region" description="Polar residues" evidence="1">
    <location>
        <begin position="18"/>
        <end position="34"/>
    </location>
</feature>
<accession>A0AA88S8S0</accession>
<reference evidence="2" key="1">
    <citation type="submission" date="2022-12" db="EMBL/GenBank/DDBJ databases">
        <title>Draft genome assemblies for two species of Escallonia (Escalloniales).</title>
        <authorList>
            <person name="Chanderbali A."/>
            <person name="Dervinis C."/>
            <person name="Anghel I."/>
            <person name="Soltis D."/>
            <person name="Soltis P."/>
            <person name="Zapata F."/>
        </authorList>
    </citation>
    <scope>NUCLEOTIDE SEQUENCE</scope>
    <source>
        <strain evidence="2">UCBG92.1500</strain>
        <tissue evidence="2">Leaf</tissue>
    </source>
</reference>
<evidence type="ECO:0000313" key="3">
    <source>
        <dbReference type="Proteomes" id="UP001187471"/>
    </source>
</evidence>
<gene>
    <name evidence="2" type="ORF">RJ640_027158</name>
</gene>
<comment type="caution">
    <text evidence="2">The sequence shown here is derived from an EMBL/GenBank/DDBJ whole genome shotgun (WGS) entry which is preliminary data.</text>
</comment>
<protein>
    <submittedName>
        <fullName evidence="2">Uncharacterized protein</fullName>
    </submittedName>
</protein>
<evidence type="ECO:0000313" key="2">
    <source>
        <dbReference type="EMBL" id="KAK2994241.1"/>
    </source>
</evidence>
<dbReference type="AlphaFoldDB" id="A0AA88S8S0"/>
<name>A0AA88S8S0_9ASTE</name>
<evidence type="ECO:0000256" key="1">
    <source>
        <dbReference type="SAM" id="MobiDB-lite"/>
    </source>
</evidence>
<sequence>MEPEPGEADDPTRKGQEINHSPQSDLHVTETNPPLSLKLNKVSGTAKRNGVHTGPPISKSFSYMVDGFSRKRYPKIPAKMEIKKSVGYDSPKEPKG</sequence>